<organism evidence="1 2">
    <name type="scientific">Rhodovulum euryhalinum</name>
    <dbReference type="NCBI Taxonomy" id="35805"/>
    <lineage>
        <taxon>Bacteria</taxon>
        <taxon>Pseudomonadati</taxon>
        <taxon>Pseudomonadota</taxon>
        <taxon>Alphaproteobacteria</taxon>
        <taxon>Rhodobacterales</taxon>
        <taxon>Paracoccaceae</taxon>
        <taxon>Rhodovulum</taxon>
    </lineage>
</organism>
<protein>
    <submittedName>
        <fullName evidence="1">Uncharacterized protein</fullName>
    </submittedName>
</protein>
<dbReference type="EMBL" id="SLWW01000009">
    <property type="protein sequence ID" value="TCO70541.1"/>
    <property type="molecule type" value="Genomic_DNA"/>
</dbReference>
<name>A0A4R2KAP5_9RHOB</name>
<keyword evidence="2" id="KW-1185">Reference proteome</keyword>
<dbReference type="RefSeq" id="WP_132545238.1">
    <property type="nucleotide sequence ID" value="NZ_SLWW01000009.1"/>
</dbReference>
<dbReference type="AlphaFoldDB" id="A0A4R2KAP5"/>
<accession>A0A4R2KAP5</accession>
<evidence type="ECO:0000313" key="1">
    <source>
        <dbReference type="EMBL" id="TCO70541.1"/>
    </source>
</evidence>
<comment type="caution">
    <text evidence="1">The sequence shown here is derived from an EMBL/GenBank/DDBJ whole genome shotgun (WGS) entry which is preliminary data.</text>
</comment>
<gene>
    <name evidence="1" type="ORF">EV655_10988</name>
</gene>
<reference evidence="1 2" key="1">
    <citation type="submission" date="2019-03" db="EMBL/GenBank/DDBJ databases">
        <title>Genomic Encyclopedia of Type Strains, Phase IV (KMG-IV): sequencing the most valuable type-strain genomes for metagenomic binning, comparative biology and taxonomic classification.</title>
        <authorList>
            <person name="Goeker M."/>
        </authorList>
    </citation>
    <scope>NUCLEOTIDE SEQUENCE [LARGE SCALE GENOMIC DNA]</scope>
    <source>
        <strain evidence="1 2">DSM 4868</strain>
    </source>
</reference>
<dbReference type="Proteomes" id="UP000295142">
    <property type="component" value="Unassembled WGS sequence"/>
</dbReference>
<sequence length="307" mass="33368">MDYLPEVLAGEEPYCEITKAFSFSRDAVFLLIEARSDEGEQAASALLKVTLSADPTYEVLHEFDSGALDYHAASPDLHYVLASGGYLHELRGGTLTVHPFAAEAFLDNLAPLGDGTIAVFGEGGLMFRFSGGTYTRIPVDTEEDLHALHAPTAGTGYVGGDYGTLLRFDGASLSPVDLGTNVFIRALHLKADGTLLVGGADGEAYVLRDEELLTVEGAEADFYSVTVFKGVEYWGDDDYGIYTRDGLAFAPRFNTGYAFDMTATDDLLTINAGYWVYVFDGSDWLQLQVNADMETLIERVPLDFEPL</sequence>
<dbReference type="OrthoDB" id="9813892at2"/>
<evidence type="ECO:0000313" key="2">
    <source>
        <dbReference type="Proteomes" id="UP000295142"/>
    </source>
</evidence>
<proteinExistence type="predicted"/>